<dbReference type="EMBL" id="LBXO01000052">
    <property type="protein sequence ID" value="KKR31745.1"/>
    <property type="molecule type" value="Genomic_DNA"/>
</dbReference>
<dbReference type="PATRIC" id="fig|1618642.3.peg.856"/>
<dbReference type="InterPro" id="IPR006674">
    <property type="entry name" value="HD_domain"/>
</dbReference>
<dbReference type="GO" id="GO:0005737">
    <property type="term" value="C:cytoplasm"/>
    <property type="evidence" value="ECO:0007669"/>
    <property type="project" value="TreeGrafter"/>
</dbReference>
<dbReference type="PANTHER" id="PTHR11845:SF13">
    <property type="entry name" value="5'-DEOXYNUCLEOTIDASE HDDC2"/>
    <property type="match status" value="1"/>
</dbReference>
<feature type="domain" description="HD" evidence="8">
    <location>
        <begin position="32"/>
        <end position="141"/>
    </location>
</feature>
<evidence type="ECO:0000256" key="2">
    <source>
        <dbReference type="ARBA" id="ARBA00001936"/>
    </source>
</evidence>
<dbReference type="SUPFAM" id="SSF109604">
    <property type="entry name" value="HD-domain/PDEase-like"/>
    <property type="match status" value="1"/>
</dbReference>
<gene>
    <name evidence="9" type="ORF">UT64_C0052G0008</name>
</gene>
<dbReference type="Proteomes" id="UP000034137">
    <property type="component" value="Unassembled WGS sequence"/>
</dbReference>
<dbReference type="GO" id="GO:0002953">
    <property type="term" value="F:5'-deoxynucleotidase activity"/>
    <property type="evidence" value="ECO:0007669"/>
    <property type="project" value="UniProtKB-EC"/>
</dbReference>
<dbReference type="PANTHER" id="PTHR11845">
    <property type="entry name" value="5'-DEOXYNUCLEOTIDASE HDDC2"/>
    <property type="match status" value="1"/>
</dbReference>
<dbReference type="AlphaFoldDB" id="A0A0G0SAG6"/>
<evidence type="ECO:0000256" key="7">
    <source>
        <dbReference type="ARBA" id="ARBA00022801"/>
    </source>
</evidence>
<evidence type="ECO:0000313" key="9">
    <source>
        <dbReference type="EMBL" id="KKR31745.1"/>
    </source>
</evidence>
<dbReference type="InterPro" id="IPR003607">
    <property type="entry name" value="HD/PDEase_dom"/>
</dbReference>
<accession>A0A0G0SAG6</accession>
<comment type="cofactor">
    <cofactor evidence="3">
        <name>Co(2+)</name>
        <dbReference type="ChEBI" id="CHEBI:48828"/>
    </cofactor>
</comment>
<evidence type="ECO:0000256" key="4">
    <source>
        <dbReference type="ARBA" id="ARBA00011738"/>
    </source>
</evidence>
<evidence type="ECO:0000256" key="6">
    <source>
        <dbReference type="ARBA" id="ARBA00022723"/>
    </source>
</evidence>
<dbReference type="PROSITE" id="PS51831">
    <property type="entry name" value="HD"/>
    <property type="match status" value="1"/>
</dbReference>
<comment type="subunit">
    <text evidence="4">Homodimer.</text>
</comment>
<sequence>MDKILEFLHKIEDLKTTLRWGTVESHGRPESTAEHSWRLVMMAYVMAKELDLKINIDRAIKIALVHDLAEAITGDIPADLTHGNKDLTEEKKLNEIKAFESFKNSLNAELGDEIYELWMEFENLNTEEGRFVNALDKIEAMIHALDIGLKGFPRFDLIITYADEAVAQYKNLIPLLATIKGEFKNKYIEKGIDWKNEYDLFM</sequence>
<proteinExistence type="predicted"/>
<dbReference type="Gene3D" id="1.10.3210.10">
    <property type="entry name" value="Hypothetical protein af1432"/>
    <property type="match status" value="1"/>
</dbReference>
<comment type="cofactor">
    <cofactor evidence="2">
        <name>Mn(2+)</name>
        <dbReference type="ChEBI" id="CHEBI:29035"/>
    </cofactor>
</comment>
<dbReference type="Pfam" id="PF13023">
    <property type="entry name" value="HD_3"/>
    <property type="match status" value="1"/>
</dbReference>
<organism evidence="9 10">
    <name type="scientific">Candidatus Falkowbacteria bacterium GW2011_GWF2_39_8</name>
    <dbReference type="NCBI Taxonomy" id="1618642"/>
    <lineage>
        <taxon>Bacteria</taxon>
        <taxon>Candidatus Falkowiibacteriota</taxon>
    </lineage>
</organism>
<comment type="catalytic activity">
    <reaction evidence="1">
        <text>a 2'-deoxyribonucleoside 5'-phosphate + H2O = a 2'-deoxyribonucleoside + phosphate</text>
        <dbReference type="Rhea" id="RHEA:36167"/>
        <dbReference type="ChEBI" id="CHEBI:15377"/>
        <dbReference type="ChEBI" id="CHEBI:18274"/>
        <dbReference type="ChEBI" id="CHEBI:43474"/>
        <dbReference type="ChEBI" id="CHEBI:65317"/>
        <dbReference type="EC" id="3.1.3.89"/>
    </reaction>
</comment>
<dbReference type="SMART" id="SM00471">
    <property type="entry name" value="HDc"/>
    <property type="match status" value="1"/>
</dbReference>
<reference evidence="9 10" key="1">
    <citation type="journal article" date="2015" name="Nature">
        <title>rRNA introns, odd ribosomes, and small enigmatic genomes across a large radiation of phyla.</title>
        <authorList>
            <person name="Brown C.T."/>
            <person name="Hug L.A."/>
            <person name="Thomas B.C."/>
            <person name="Sharon I."/>
            <person name="Castelle C.J."/>
            <person name="Singh A."/>
            <person name="Wilkins M.J."/>
            <person name="Williams K.H."/>
            <person name="Banfield J.F."/>
        </authorList>
    </citation>
    <scope>NUCLEOTIDE SEQUENCE [LARGE SCALE GENOMIC DNA]</scope>
</reference>
<comment type="caution">
    <text evidence="9">The sequence shown here is derived from an EMBL/GenBank/DDBJ whole genome shotgun (WGS) entry which is preliminary data.</text>
</comment>
<evidence type="ECO:0000256" key="5">
    <source>
        <dbReference type="ARBA" id="ARBA00012964"/>
    </source>
</evidence>
<evidence type="ECO:0000256" key="3">
    <source>
        <dbReference type="ARBA" id="ARBA00001941"/>
    </source>
</evidence>
<dbReference type="EC" id="3.1.3.89" evidence="5"/>
<evidence type="ECO:0000313" key="10">
    <source>
        <dbReference type="Proteomes" id="UP000034137"/>
    </source>
</evidence>
<evidence type="ECO:0000256" key="1">
    <source>
        <dbReference type="ARBA" id="ARBA00001638"/>
    </source>
</evidence>
<evidence type="ECO:0000259" key="8">
    <source>
        <dbReference type="PROSITE" id="PS51831"/>
    </source>
</evidence>
<dbReference type="InterPro" id="IPR039356">
    <property type="entry name" value="YfbR/HDDC2"/>
</dbReference>
<protein>
    <recommendedName>
        <fullName evidence="5">5'-deoxynucleotidase</fullName>
        <ecNumber evidence="5">3.1.3.89</ecNumber>
    </recommendedName>
</protein>
<keyword evidence="7 9" id="KW-0378">Hydrolase</keyword>
<dbReference type="GO" id="GO:0046872">
    <property type="term" value="F:metal ion binding"/>
    <property type="evidence" value="ECO:0007669"/>
    <property type="project" value="UniProtKB-KW"/>
</dbReference>
<keyword evidence="6" id="KW-0479">Metal-binding</keyword>
<name>A0A0G0SAG6_9BACT</name>